<proteinExistence type="predicted"/>
<gene>
    <name evidence="3" type="ORF">RDI58_024055</name>
</gene>
<dbReference type="EMBL" id="JBANQN010000010">
    <property type="protein sequence ID" value="KAK6777338.1"/>
    <property type="molecule type" value="Genomic_DNA"/>
</dbReference>
<dbReference type="InterPro" id="IPR050542">
    <property type="entry name" value="Glycosyl_Hydrlase18_Chitinase"/>
</dbReference>
<dbReference type="GO" id="GO:0004568">
    <property type="term" value="F:chitinase activity"/>
    <property type="evidence" value="ECO:0007669"/>
    <property type="project" value="TreeGrafter"/>
</dbReference>
<keyword evidence="1" id="KW-0378">Hydrolase</keyword>
<dbReference type="Gene3D" id="3.20.20.80">
    <property type="entry name" value="Glycosidases"/>
    <property type="match status" value="1"/>
</dbReference>
<dbReference type="InterPro" id="IPR017853">
    <property type="entry name" value="GH"/>
</dbReference>
<organism evidence="3 4">
    <name type="scientific">Solanum bulbocastanum</name>
    <name type="common">Wild potato</name>
    <dbReference type="NCBI Taxonomy" id="147425"/>
    <lineage>
        <taxon>Eukaryota</taxon>
        <taxon>Viridiplantae</taxon>
        <taxon>Streptophyta</taxon>
        <taxon>Embryophyta</taxon>
        <taxon>Tracheophyta</taxon>
        <taxon>Spermatophyta</taxon>
        <taxon>Magnoliopsida</taxon>
        <taxon>eudicotyledons</taxon>
        <taxon>Gunneridae</taxon>
        <taxon>Pentapetalae</taxon>
        <taxon>asterids</taxon>
        <taxon>lamiids</taxon>
        <taxon>Solanales</taxon>
        <taxon>Solanaceae</taxon>
        <taxon>Solanoideae</taxon>
        <taxon>Solaneae</taxon>
        <taxon>Solanum</taxon>
    </lineage>
</organism>
<evidence type="ECO:0000256" key="1">
    <source>
        <dbReference type="ARBA" id="ARBA00022801"/>
    </source>
</evidence>
<sequence>MQVLDNTTKTACAREVATYLWNNFLGGKSSSRPLGDAVLDGTDLDIEGGTNEN</sequence>
<protein>
    <submittedName>
        <fullName evidence="3">Uncharacterized protein</fullName>
    </submittedName>
</protein>
<dbReference type="GO" id="GO:0005576">
    <property type="term" value="C:extracellular region"/>
    <property type="evidence" value="ECO:0007669"/>
    <property type="project" value="TreeGrafter"/>
</dbReference>
<accession>A0AAN8T458</accession>
<dbReference type="PANTHER" id="PTHR45708">
    <property type="entry name" value="ENDOCHITINASE"/>
    <property type="match status" value="1"/>
</dbReference>
<dbReference type="AlphaFoldDB" id="A0AAN8T458"/>
<dbReference type="SUPFAM" id="SSF51445">
    <property type="entry name" value="(Trans)glycosidases"/>
    <property type="match status" value="1"/>
</dbReference>
<evidence type="ECO:0000313" key="3">
    <source>
        <dbReference type="EMBL" id="KAK6777338.1"/>
    </source>
</evidence>
<reference evidence="3 4" key="1">
    <citation type="submission" date="2024-02" db="EMBL/GenBank/DDBJ databases">
        <title>de novo genome assembly of Solanum bulbocastanum strain 11H21.</title>
        <authorList>
            <person name="Hosaka A.J."/>
        </authorList>
    </citation>
    <scope>NUCLEOTIDE SEQUENCE [LARGE SCALE GENOMIC DNA]</scope>
    <source>
        <tissue evidence="3">Young leaves</tissue>
    </source>
</reference>
<keyword evidence="4" id="KW-1185">Reference proteome</keyword>
<keyword evidence="2" id="KW-0326">Glycosidase</keyword>
<dbReference type="PANTHER" id="PTHR45708:SF49">
    <property type="entry name" value="ENDOCHITINASE"/>
    <property type="match status" value="1"/>
</dbReference>
<dbReference type="Proteomes" id="UP001371456">
    <property type="component" value="Unassembled WGS sequence"/>
</dbReference>
<evidence type="ECO:0000313" key="4">
    <source>
        <dbReference type="Proteomes" id="UP001371456"/>
    </source>
</evidence>
<comment type="caution">
    <text evidence="3">The sequence shown here is derived from an EMBL/GenBank/DDBJ whole genome shotgun (WGS) entry which is preliminary data.</text>
</comment>
<evidence type="ECO:0000256" key="2">
    <source>
        <dbReference type="ARBA" id="ARBA00023295"/>
    </source>
</evidence>
<name>A0AAN8T458_SOLBU</name>